<dbReference type="FunFam" id="2.60.40.60:FF:000006">
    <property type="entry name" value="Protocadherin alpha 2"/>
    <property type="match status" value="1"/>
</dbReference>
<reference evidence="13" key="3">
    <citation type="submission" date="2025-09" db="UniProtKB">
        <authorList>
            <consortium name="Ensembl"/>
        </authorList>
    </citation>
    <scope>IDENTIFICATION</scope>
</reference>
<dbReference type="FunFam" id="2.60.40.60:FF:000001">
    <property type="entry name" value="Protocadherin alpha 2"/>
    <property type="match status" value="1"/>
</dbReference>
<name>H2ZRQ9_LATCH</name>
<dbReference type="PROSITE" id="PS50268">
    <property type="entry name" value="CADHERIN_2"/>
    <property type="match status" value="5"/>
</dbReference>
<dbReference type="Pfam" id="PF00028">
    <property type="entry name" value="Cadherin"/>
    <property type="match status" value="4"/>
</dbReference>
<feature type="domain" description="Cadherin" evidence="12">
    <location>
        <begin position="346"/>
        <end position="442"/>
    </location>
</feature>
<dbReference type="Gene3D" id="2.60.40.60">
    <property type="entry name" value="Cadherins"/>
    <property type="match status" value="5"/>
</dbReference>
<feature type="domain" description="Cadherin" evidence="12">
    <location>
        <begin position="443"/>
        <end position="552"/>
    </location>
</feature>
<dbReference type="SMART" id="SM00112">
    <property type="entry name" value="CA"/>
    <property type="match status" value="5"/>
</dbReference>
<dbReference type="PRINTS" id="PR00205">
    <property type="entry name" value="CADHERIN"/>
</dbReference>
<evidence type="ECO:0000313" key="13">
    <source>
        <dbReference type="Ensembl" id="ENSLACP00000000080.1"/>
    </source>
</evidence>
<evidence type="ECO:0000259" key="12">
    <source>
        <dbReference type="PROSITE" id="PS50268"/>
    </source>
</evidence>
<dbReference type="GO" id="GO:0005886">
    <property type="term" value="C:plasma membrane"/>
    <property type="evidence" value="ECO:0007669"/>
    <property type="project" value="InterPro"/>
</dbReference>
<evidence type="ECO:0000313" key="14">
    <source>
        <dbReference type="Proteomes" id="UP000008672"/>
    </source>
</evidence>
<evidence type="ECO:0000256" key="2">
    <source>
        <dbReference type="ARBA" id="ARBA00004167"/>
    </source>
</evidence>
<evidence type="ECO:0000256" key="6">
    <source>
        <dbReference type="ARBA" id="ARBA00022837"/>
    </source>
</evidence>
<keyword evidence="10" id="KW-0325">Glycoprotein</keyword>
<dbReference type="InterPro" id="IPR002126">
    <property type="entry name" value="Cadherin-like_dom"/>
</dbReference>
<dbReference type="FunFam" id="2.60.40.60:FF:000018">
    <property type="entry name" value="Protocadherin gamma c3"/>
    <property type="match status" value="1"/>
</dbReference>
<reference evidence="13" key="2">
    <citation type="submission" date="2025-08" db="UniProtKB">
        <authorList>
            <consortium name="Ensembl"/>
        </authorList>
    </citation>
    <scope>IDENTIFICATION</scope>
</reference>
<keyword evidence="5" id="KW-0677">Repeat</keyword>
<keyword evidence="7" id="KW-0130">Cell adhesion</keyword>
<dbReference type="PANTHER" id="PTHR24028">
    <property type="entry name" value="CADHERIN-87A"/>
    <property type="match status" value="1"/>
</dbReference>
<evidence type="ECO:0000256" key="9">
    <source>
        <dbReference type="ARBA" id="ARBA00023136"/>
    </source>
</evidence>
<dbReference type="HOGENOM" id="CLU_006480_3_0_1"/>
<dbReference type="EMBL" id="AFYH01281790">
    <property type="status" value="NOT_ANNOTATED_CDS"/>
    <property type="molecule type" value="Genomic_DNA"/>
</dbReference>
<feature type="domain" description="Cadherin" evidence="12">
    <location>
        <begin position="231"/>
        <end position="337"/>
    </location>
</feature>
<evidence type="ECO:0000256" key="10">
    <source>
        <dbReference type="ARBA" id="ARBA00023180"/>
    </source>
</evidence>
<feature type="domain" description="Cadherin" evidence="12">
    <location>
        <begin position="122"/>
        <end position="230"/>
    </location>
</feature>
<evidence type="ECO:0000256" key="4">
    <source>
        <dbReference type="ARBA" id="ARBA00022729"/>
    </source>
</evidence>
<accession>H2ZRQ9</accession>
<evidence type="ECO:0000256" key="3">
    <source>
        <dbReference type="ARBA" id="ARBA00022692"/>
    </source>
</evidence>
<dbReference type="InterPro" id="IPR015919">
    <property type="entry name" value="Cadherin-like_sf"/>
</dbReference>
<keyword evidence="4" id="KW-0732">Signal</keyword>
<proteinExistence type="predicted"/>
<dbReference type="Pfam" id="PF08266">
    <property type="entry name" value="Cadherin_2"/>
    <property type="match status" value="1"/>
</dbReference>
<dbReference type="GO" id="GO:0007156">
    <property type="term" value="P:homophilic cell adhesion via plasma membrane adhesion molecules"/>
    <property type="evidence" value="ECO:0007669"/>
    <property type="project" value="InterPro"/>
</dbReference>
<sequence>LRPYFQICDSILCTVGGLITYSIPEEAEQGTSVGNIAKDLGLNAAELLSRKFRLVSDASKQYLHINLNNGIISVNKRIDREEMCGLKTTCLLNIQLVMENPLDIVKMELRILDINDNSPRFPLNVYPLNISEQIPLGARFKIQNALDPDVGTNSLRTYMVSASEHFALDIQTHSDGNKFPELVLKKPLDREQQSVHHLTLIAVDGGVPERSGTAEISVVVLDANDNAPVFDQAVYRTDVMENAARGTLVTKVNATDLDDGRNGEVLYSFSSNTPEELKNMFTINSETGEIFVNKVLNLEESTLEIFIEATDKGVTGQSGSAKLLVQIVDVNNNVPEIIVTSVSNPVPEDAVPGTVVAVLRIFDKDPGENGKINYHLPVNVPFRLKPSFDNYYTLVTDGLLDRESRGEYNVAITATDSGSPPISNEKTILVQISDVNDNPPIFEKAEYSVRVAENNAPGSSVFEIVAFDPDLGEHGHISYSIIESKIEGLSVLNFLSINPEKGIIYAKNTFDYEELKDLQIQVKAKDGGIPSLSSDVTVKISIVDENDNAPFILYPATKDGSVPVEIVPKSADANYLVTKVVADDADMGQN</sequence>
<keyword evidence="3" id="KW-0812">Transmembrane</keyword>
<evidence type="ECO:0000256" key="8">
    <source>
        <dbReference type="ARBA" id="ARBA00022989"/>
    </source>
</evidence>
<organism evidence="13 14">
    <name type="scientific">Latimeria chalumnae</name>
    <name type="common">Coelacanth</name>
    <dbReference type="NCBI Taxonomy" id="7897"/>
    <lineage>
        <taxon>Eukaryota</taxon>
        <taxon>Metazoa</taxon>
        <taxon>Chordata</taxon>
        <taxon>Craniata</taxon>
        <taxon>Vertebrata</taxon>
        <taxon>Euteleostomi</taxon>
        <taxon>Coelacanthiformes</taxon>
        <taxon>Coelacanthidae</taxon>
        <taxon>Latimeria</taxon>
    </lineage>
</organism>
<keyword evidence="14" id="KW-1185">Reference proteome</keyword>
<evidence type="ECO:0000256" key="11">
    <source>
        <dbReference type="PROSITE-ProRule" id="PRU00043"/>
    </source>
</evidence>
<evidence type="ECO:0000256" key="5">
    <source>
        <dbReference type="ARBA" id="ARBA00022737"/>
    </source>
</evidence>
<reference evidence="14" key="1">
    <citation type="submission" date="2011-08" db="EMBL/GenBank/DDBJ databases">
        <title>The draft genome of Latimeria chalumnae.</title>
        <authorList>
            <person name="Di Palma F."/>
            <person name="Alfoldi J."/>
            <person name="Johnson J."/>
            <person name="Berlin A."/>
            <person name="Gnerre S."/>
            <person name="Jaffe D."/>
            <person name="MacCallum I."/>
            <person name="Young S."/>
            <person name="Walker B.J."/>
            <person name="Lander E."/>
            <person name="Lindblad-Toh K."/>
        </authorList>
    </citation>
    <scope>NUCLEOTIDE SEQUENCE [LARGE SCALE GENOMIC DNA]</scope>
    <source>
        <strain evidence="14">Wild caught</strain>
    </source>
</reference>
<dbReference type="InterPro" id="IPR020894">
    <property type="entry name" value="Cadherin_CS"/>
</dbReference>
<keyword evidence="9" id="KW-0472">Membrane</keyword>
<evidence type="ECO:0000256" key="1">
    <source>
        <dbReference type="ARBA" id="ARBA00003436"/>
    </source>
</evidence>
<feature type="domain" description="Cadherin" evidence="12">
    <location>
        <begin position="22"/>
        <end position="121"/>
    </location>
</feature>
<dbReference type="Ensembl" id="ENSLACT00000000081.1">
    <property type="protein sequence ID" value="ENSLACP00000000080.1"/>
    <property type="gene ID" value="ENSLACG00000000069.1"/>
</dbReference>
<comment type="subcellular location">
    <subcellularLocation>
        <location evidence="2">Membrane</location>
        <topology evidence="2">Single-pass membrane protein</topology>
    </subcellularLocation>
</comment>
<keyword evidence="8" id="KW-1133">Transmembrane helix</keyword>
<dbReference type="AlphaFoldDB" id="H2ZRQ9"/>
<dbReference type="FunFam" id="2.60.40.60:FF:000129">
    <property type="entry name" value="protocadherin alpha-C2 isoform X1"/>
    <property type="match status" value="1"/>
</dbReference>
<dbReference type="Proteomes" id="UP000008672">
    <property type="component" value="Unassembled WGS sequence"/>
</dbReference>
<dbReference type="CDD" id="cd11304">
    <property type="entry name" value="Cadherin_repeat"/>
    <property type="match status" value="5"/>
</dbReference>
<protein>
    <recommendedName>
        <fullName evidence="12">Cadherin domain-containing protein</fullName>
    </recommendedName>
</protein>
<dbReference type="PROSITE" id="PS00232">
    <property type="entry name" value="CADHERIN_1"/>
    <property type="match status" value="3"/>
</dbReference>
<comment type="function">
    <text evidence="1">Potential calcium-dependent cell-adhesion protein. May be involved in the establishment and maintenance of specific neuronal connections in the brain.</text>
</comment>
<dbReference type="GO" id="GO:0005509">
    <property type="term" value="F:calcium ion binding"/>
    <property type="evidence" value="ECO:0007669"/>
    <property type="project" value="UniProtKB-UniRule"/>
</dbReference>
<evidence type="ECO:0000256" key="7">
    <source>
        <dbReference type="ARBA" id="ARBA00022889"/>
    </source>
</evidence>
<dbReference type="FunFam" id="2.60.40.60:FF:000002">
    <property type="entry name" value="Protocadherin alpha 2"/>
    <property type="match status" value="1"/>
</dbReference>
<dbReference type="InterPro" id="IPR013164">
    <property type="entry name" value="Cadherin_N"/>
</dbReference>
<dbReference type="PANTHER" id="PTHR24028:SF236">
    <property type="entry name" value="PROTOCADHERIN GAMMA-C3"/>
    <property type="match status" value="1"/>
</dbReference>
<dbReference type="GeneTree" id="ENSGT00940000163777"/>
<dbReference type="SUPFAM" id="SSF49313">
    <property type="entry name" value="Cadherin-like"/>
    <property type="match status" value="5"/>
</dbReference>
<keyword evidence="6 11" id="KW-0106">Calcium</keyword>
<dbReference type="InterPro" id="IPR050174">
    <property type="entry name" value="Protocadherin/Cadherin-CA"/>
</dbReference>